<accession>A0ABM4B143</accession>
<keyword evidence="2" id="KW-1185">Reference proteome</keyword>
<sequence>MDKVIENPEFQIKLSELLVEDWFEIGICLKVKHRSLNTIKSDFMLFQKQKDKAYEMIKKWFNYDENPTFEKLKLAILKIEKTDLLKEVKDLADEFLNESLNSTSNTSERNALLNSGGFSTMPSVLPEDVSNTGGLSTMSSVLSADDSNKVISARLESKTQCDLYPSGAELGSQV</sequence>
<reference evidence="3" key="2">
    <citation type="submission" date="2025-08" db="UniProtKB">
        <authorList>
            <consortium name="RefSeq"/>
        </authorList>
    </citation>
    <scope>IDENTIFICATION</scope>
</reference>
<dbReference type="SUPFAM" id="SSF47986">
    <property type="entry name" value="DEATH domain"/>
    <property type="match status" value="1"/>
</dbReference>
<protein>
    <submittedName>
        <fullName evidence="3">Uncharacterized protein LOC136074134</fullName>
    </submittedName>
</protein>
<proteinExistence type="predicted"/>
<evidence type="ECO:0000313" key="2">
    <source>
        <dbReference type="Proteomes" id="UP001652625"/>
    </source>
</evidence>
<dbReference type="PROSITE" id="PS50017">
    <property type="entry name" value="DEATH_DOMAIN"/>
    <property type="match status" value="1"/>
</dbReference>
<gene>
    <name evidence="3" type="primary">LOC136074134</name>
</gene>
<name>A0ABM4B143_HYDVU</name>
<dbReference type="RefSeq" id="XP_065642507.1">
    <property type="nucleotide sequence ID" value="XM_065786435.1"/>
</dbReference>
<feature type="domain" description="Death" evidence="1">
    <location>
        <begin position="20"/>
        <end position="92"/>
    </location>
</feature>
<dbReference type="CDD" id="cd01670">
    <property type="entry name" value="Death"/>
    <property type="match status" value="1"/>
</dbReference>
<evidence type="ECO:0000259" key="1">
    <source>
        <dbReference type="PROSITE" id="PS50017"/>
    </source>
</evidence>
<dbReference type="Gene3D" id="1.10.533.10">
    <property type="entry name" value="Death Domain, Fas"/>
    <property type="match status" value="1"/>
</dbReference>
<dbReference type="InterPro" id="IPR000488">
    <property type="entry name" value="Death_dom"/>
</dbReference>
<organism evidence="2 3">
    <name type="scientific">Hydra vulgaris</name>
    <name type="common">Hydra</name>
    <name type="synonym">Hydra attenuata</name>
    <dbReference type="NCBI Taxonomy" id="6087"/>
    <lineage>
        <taxon>Eukaryota</taxon>
        <taxon>Metazoa</taxon>
        <taxon>Cnidaria</taxon>
        <taxon>Hydrozoa</taxon>
        <taxon>Hydroidolina</taxon>
        <taxon>Anthoathecata</taxon>
        <taxon>Aplanulata</taxon>
        <taxon>Hydridae</taxon>
        <taxon>Hydra</taxon>
    </lineage>
</organism>
<dbReference type="GeneID" id="136074134"/>
<dbReference type="InterPro" id="IPR011029">
    <property type="entry name" value="DEATH-like_dom_sf"/>
</dbReference>
<reference evidence="2" key="1">
    <citation type="submission" date="2025-05" db="UniProtKB">
        <authorList>
            <consortium name="RefSeq"/>
        </authorList>
    </citation>
    <scope>NUCLEOTIDE SEQUENCE [LARGE SCALE GENOMIC DNA]</scope>
</reference>
<evidence type="ECO:0000313" key="3">
    <source>
        <dbReference type="RefSeq" id="XP_065642507.1"/>
    </source>
</evidence>
<dbReference type="Proteomes" id="UP001652625">
    <property type="component" value="Chromosome 01"/>
</dbReference>